<name>A0A8K2A1B6_9CYAN</name>
<organism evidence="10 11">
    <name type="scientific">Petrachloros mirabilis ULC683</name>
    <dbReference type="NCBI Taxonomy" id="2781853"/>
    <lineage>
        <taxon>Bacteria</taxon>
        <taxon>Bacillati</taxon>
        <taxon>Cyanobacteriota</taxon>
        <taxon>Cyanophyceae</taxon>
        <taxon>Synechococcales</taxon>
        <taxon>Petrachlorosaceae</taxon>
        <taxon>Petrachloros</taxon>
        <taxon>Petrachloros mirabilis</taxon>
    </lineage>
</organism>
<proteinExistence type="predicted"/>
<comment type="caution">
    <text evidence="10">The sequence shown here is derived from an EMBL/GenBank/DDBJ whole genome shotgun (WGS) entry which is preliminary data.</text>
</comment>
<dbReference type="Pfam" id="PF12704">
    <property type="entry name" value="MacB_PCD"/>
    <property type="match status" value="1"/>
</dbReference>
<dbReference type="InterPro" id="IPR003838">
    <property type="entry name" value="ABC3_permease_C"/>
</dbReference>
<accession>A0A8K2A1B6</accession>
<dbReference type="EMBL" id="WVIC01000037">
    <property type="protein sequence ID" value="NCJ07993.1"/>
    <property type="molecule type" value="Genomic_DNA"/>
</dbReference>
<feature type="transmembrane region" description="Helical" evidence="7">
    <location>
        <begin position="351"/>
        <end position="377"/>
    </location>
</feature>
<evidence type="ECO:0000256" key="2">
    <source>
        <dbReference type="ARBA" id="ARBA00022448"/>
    </source>
</evidence>
<evidence type="ECO:0000256" key="4">
    <source>
        <dbReference type="ARBA" id="ARBA00022692"/>
    </source>
</evidence>
<evidence type="ECO:0000256" key="5">
    <source>
        <dbReference type="ARBA" id="ARBA00022989"/>
    </source>
</evidence>
<keyword evidence="2" id="KW-0813">Transport</keyword>
<dbReference type="PANTHER" id="PTHR43738">
    <property type="entry name" value="ABC TRANSPORTER, MEMBRANE PROTEIN"/>
    <property type="match status" value="1"/>
</dbReference>
<dbReference type="Pfam" id="PF02687">
    <property type="entry name" value="FtsX"/>
    <property type="match status" value="1"/>
</dbReference>
<dbReference type="InterPro" id="IPR005891">
    <property type="entry name" value="DevC"/>
</dbReference>
<dbReference type="InterPro" id="IPR051125">
    <property type="entry name" value="ABC-4/HrtB_transporter"/>
</dbReference>
<sequence length="392" mass="42360">MVSIARKNLFQDLPRFIVAQAGIMFAVGLVTIQMGLLNGFTRSSSLLTDSSTADIWVASQELRYLDLTLPIPYERLEQARNVNGVEQAEALITQGSVWRYGISQIAPIRIVGFDPEGELFQPEPLIEGSWAELNNPYAIAIDRLDLTTLDVTGLGDTSEIGSFRTDVVAITSGIRSIVSSPFVFTSLNNATAFLNSPVAAPVSDPPVPPELQPESLITFVLVKARPDENLQQLKRRLEVALPDVMALTQDELADLTQDYWRQSTGVGFILGLGAVVGIIVGTVVVGQILYSSVSDHLREFGTLKAMGSSDWFIYRIILEQALWMAVLGYLPGMALCLGVGAWTLEAQAVQILIGPTTAVGVFVVTVAMCSGAAVFAIQKVTRLDPAVVFKSS</sequence>
<comment type="subcellular location">
    <subcellularLocation>
        <location evidence="1">Cell membrane</location>
        <topology evidence="1">Multi-pass membrane protein</topology>
    </subcellularLocation>
</comment>
<keyword evidence="3" id="KW-1003">Cell membrane</keyword>
<dbReference type="AlphaFoldDB" id="A0A8K2A1B6"/>
<feature type="domain" description="MacB-like periplasmic core" evidence="9">
    <location>
        <begin position="21"/>
        <end position="238"/>
    </location>
</feature>
<evidence type="ECO:0000313" key="11">
    <source>
        <dbReference type="Proteomes" id="UP000607397"/>
    </source>
</evidence>
<feature type="transmembrane region" description="Helical" evidence="7">
    <location>
        <begin position="321"/>
        <end position="344"/>
    </location>
</feature>
<keyword evidence="11" id="KW-1185">Reference proteome</keyword>
<feature type="domain" description="ABC3 transporter permease C-terminal" evidence="8">
    <location>
        <begin position="274"/>
        <end position="385"/>
    </location>
</feature>
<keyword evidence="5 7" id="KW-1133">Transmembrane helix</keyword>
<evidence type="ECO:0000313" key="10">
    <source>
        <dbReference type="EMBL" id="NCJ07993.1"/>
    </source>
</evidence>
<feature type="transmembrane region" description="Helical" evidence="7">
    <location>
        <begin position="16"/>
        <end position="37"/>
    </location>
</feature>
<evidence type="ECO:0000256" key="6">
    <source>
        <dbReference type="ARBA" id="ARBA00023136"/>
    </source>
</evidence>
<dbReference type="PIRSF" id="PIRSF031773">
    <property type="entry name" value="DevC"/>
    <property type="match status" value="1"/>
</dbReference>
<dbReference type="RefSeq" id="WP_161826466.1">
    <property type="nucleotide sequence ID" value="NZ_WVIC01000037.1"/>
</dbReference>
<gene>
    <name evidence="10" type="ORF">GS597_16060</name>
</gene>
<evidence type="ECO:0000256" key="1">
    <source>
        <dbReference type="ARBA" id="ARBA00004651"/>
    </source>
</evidence>
<dbReference type="GO" id="GO:0005886">
    <property type="term" value="C:plasma membrane"/>
    <property type="evidence" value="ECO:0007669"/>
    <property type="project" value="UniProtKB-SubCell"/>
</dbReference>
<evidence type="ECO:0000256" key="7">
    <source>
        <dbReference type="SAM" id="Phobius"/>
    </source>
</evidence>
<keyword evidence="4 7" id="KW-0812">Transmembrane</keyword>
<evidence type="ECO:0000259" key="9">
    <source>
        <dbReference type="Pfam" id="PF12704"/>
    </source>
</evidence>
<dbReference type="Proteomes" id="UP000607397">
    <property type="component" value="Unassembled WGS sequence"/>
</dbReference>
<protein>
    <submittedName>
        <fullName evidence="10">FtsX-like permease family protein</fullName>
    </submittedName>
</protein>
<evidence type="ECO:0000259" key="8">
    <source>
        <dbReference type="Pfam" id="PF02687"/>
    </source>
</evidence>
<keyword evidence="6 7" id="KW-0472">Membrane</keyword>
<dbReference type="InterPro" id="IPR025857">
    <property type="entry name" value="MacB_PCD"/>
</dbReference>
<evidence type="ECO:0000256" key="3">
    <source>
        <dbReference type="ARBA" id="ARBA00022475"/>
    </source>
</evidence>
<dbReference type="PANTHER" id="PTHR43738:SF1">
    <property type="entry name" value="HEMIN TRANSPORT SYSTEM PERMEASE PROTEIN HRTB-RELATED"/>
    <property type="match status" value="1"/>
</dbReference>
<reference evidence="10" key="1">
    <citation type="submission" date="2019-12" db="EMBL/GenBank/DDBJ databases">
        <title>High-Quality draft genome sequences of three cyanobacteria isolated from the limestone walls of the Old Cathedral of Coimbra.</title>
        <authorList>
            <person name="Tiago I."/>
            <person name="Soares F."/>
            <person name="Portugal A."/>
        </authorList>
    </citation>
    <scope>NUCLEOTIDE SEQUENCE [LARGE SCALE GENOMIC DNA]</scope>
    <source>
        <strain evidence="10">C</strain>
    </source>
</reference>
<feature type="transmembrane region" description="Helical" evidence="7">
    <location>
        <begin position="266"/>
        <end position="290"/>
    </location>
</feature>